<evidence type="ECO:0000256" key="3">
    <source>
        <dbReference type="ARBA" id="ARBA00023163"/>
    </source>
</evidence>
<name>A0AAW1PMI7_9CHLO</name>
<evidence type="ECO:0000313" key="6">
    <source>
        <dbReference type="EMBL" id="KAK9809752.1"/>
    </source>
</evidence>
<keyword evidence="1" id="KW-0805">Transcription regulation</keyword>
<evidence type="ECO:0008006" key="8">
    <source>
        <dbReference type="Google" id="ProtNLM"/>
    </source>
</evidence>
<evidence type="ECO:0000256" key="4">
    <source>
        <dbReference type="ARBA" id="ARBA00023242"/>
    </source>
</evidence>
<keyword evidence="3" id="KW-0804">Transcription</keyword>
<comment type="caution">
    <text evidence="6">The sequence shown here is derived from an EMBL/GenBank/DDBJ whole genome shotgun (WGS) entry which is preliminary data.</text>
</comment>
<dbReference type="AlphaFoldDB" id="A0AAW1PMI7"/>
<keyword evidence="7" id="KW-1185">Reference proteome</keyword>
<keyword evidence="2" id="KW-0238">DNA-binding</keyword>
<evidence type="ECO:0000256" key="5">
    <source>
        <dbReference type="SAM" id="MobiDB-lite"/>
    </source>
</evidence>
<accession>A0AAW1PMI7</accession>
<feature type="region of interest" description="Disordered" evidence="5">
    <location>
        <begin position="59"/>
        <end position="90"/>
    </location>
</feature>
<dbReference type="Proteomes" id="UP001465755">
    <property type="component" value="Unassembled WGS sequence"/>
</dbReference>
<protein>
    <recommendedName>
        <fullName evidence="8">B3 domain-containing protein</fullName>
    </recommendedName>
</protein>
<dbReference type="GO" id="GO:0003677">
    <property type="term" value="F:DNA binding"/>
    <property type="evidence" value="ECO:0007669"/>
    <property type="project" value="UniProtKB-KW"/>
</dbReference>
<sequence>MAARQKGSKLPKLSVAVPETRNPYELKREEQIARNKKRLAELQIDKAAAELIKACCPEPAAPRPRKVRKEGAPVNREPVRRSSRTANANAEKPVYFEAEEVDHEAKDRMRDEKTISRWVAGRNLKEYHQGVHYHLCSEKAILAAQHEAFSLAEAIGGCAKAMWFSMVHSGFWMEAPAGMAATFPNGRREQYFRLVCQNAQCKVCASEKDGAWQVNWLPRGLEGKGAKRSKAKQVKRNVNGAGLSGGWAGFAKKHNITQNDTMCFKMHQPSHGMENMTGHIFRACDHEDEQVSTSALSKDD</sequence>
<reference evidence="6 7" key="1">
    <citation type="journal article" date="2024" name="Nat. Commun.">
        <title>Phylogenomics reveals the evolutionary origins of lichenization in chlorophyte algae.</title>
        <authorList>
            <person name="Puginier C."/>
            <person name="Libourel C."/>
            <person name="Otte J."/>
            <person name="Skaloud P."/>
            <person name="Haon M."/>
            <person name="Grisel S."/>
            <person name="Petersen M."/>
            <person name="Berrin J.G."/>
            <person name="Delaux P.M."/>
            <person name="Dal Grande F."/>
            <person name="Keller J."/>
        </authorList>
    </citation>
    <scope>NUCLEOTIDE SEQUENCE [LARGE SCALE GENOMIC DNA]</scope>
    <source>
        <strain evidence="6 7">SAG 2036</strain>
    </source>
</reference>
<evidence type="ECO:0000256" key="2">
    <source>
        <dbReference type="ARBA" id="ARBA00023125"/>
    </source>
</evidence>
<proteinExistence type="predicted"/>
<organism evidence="6 7">
    <name type="scientific">Symbiochloris irregularis</name>
    <dbReference type="NCBI Taxonomy" id="706552"/>
    <lineage>
        <taxon>Eukaryota</taxon>
        <taxon>Viridiplantae</taxon>
        <taxon>Chlorophyta</taxon>
        <taxon>core chlorophytes</taxon>
        <taxon>Trebouxiophyceae</taxon>
        <taxon>Trebouxiales</taxon>
        <taxon>Trebouxiaceae</taxon>
        <taxon>Symbiochloris</taxon>
    </lineage>
</organism>
<dbReference type="EMBL" id="JALJOQ010000016">
    <property type="protein sequence ID" value="KAK9809752.1"/>
    <property type="molecule type" value="Genomic_DNA"/>
</dbReference>
<dbReference type="InterPro" id="IPR015300">
    <property type="entry name" value="DNA-bd_pseudobarrel_sf"/>
</dbReference>
<dbReference type="Gene3D" id="2.40.330.10">
    <property type="entry name" value="DNA-binding pseudobarrel domain"/>
    <property type="match status" value="1"/>
</dbReference>
<keyword evidence="4" id="KW-0539">Nucleus</keyword>
<gene>
    <name evidence="6" type="ORF">WJX73_002775</name>
</gene>
<evidence type="ECO:0000256" key="1">
    <source>
        <dbReference type="ARBA" id="ARBA00023015"/>
    </source>
</evidence>
<evidence type="ECO:0000313" key="7">
    <source>
        <dbReference type="Proteomes" id="UP001465755"/>
    </source>
</evidence>